<sequence>MKKIRAIAVAMAMSVFLSGCYDYGRDITIICPVINYMAVDGGAIVIYEMDGERREKKILEKDVYACDESSRIIAVGKVYEDGSRSLRLYLYLSEEDYAQYTKDRFDLD</sequence>
<evidence type="ECO:0000313" key="1">
    <source>
        <dbReference type="EMBL" id="DAF53904.1"/>
    </source>
</evidence>
<dbReference type="PROSITE" id="PS51257">
    <property type="entry name" value="PROKAR_LIPOPROTEIN"/>
    <property type="match status" value="1"/>
</dbReference>
<dbReference type="EMBL" id="BK032666">
    <property type="protein sequence ID" value="DAF53904.1"/>
    <property type="molecule type" value="Genomic_DNA"/>
</dbReference>
<organism evidence="1">
    <name type="scientific">Myoviridae sp. ct2Qy24</name>
    <dbReference type="NCBI Taxonomy" id="2827656"/>
    <lineage>
        <taxon>Viruses</taxon>
        <taxon>Duplodnaviria</taxon>
        <taxon>Heunggongvirae</taxon>
        <taxon>Uroviricota</taxon>
        <taxon>Caudoviricetes</taxon>
    </lineage>
</organism>
<accession>A0A8S5SSI0</accession>
<reference evidence="1" key="1">
    <citation type="journal article" date="2021" name="Proc. Natl. Acad. Sci. U.S.A.">
        <title>A Catalog of Tens of Thousands of Viruses from Human Metagenomes Reveals Hidden Associations with Chronic Diseases.</title>
        <authorList>
            <person name="Tisza M.J."/>
            <person name="Buck C.B."/>
        </authorList>
    </citation>
    <scope>NUCLEOTIDE SEQUENCE</scope>
    <source>
        <strain evidence="1">Ct2Qy24</strain>
    </source>
</reference>
<proteinExistence type="predicted"/>
<protein>
    <submittedName>
        <fullName evidence="1">Outer membrane protein assembly factor</fullName>
    </submittedName>
</protein>
<name>A0A8S5SSI0_9CAUD</name>